<dbReference type="RefSeq" id="WP_026990979.1">
    <property type="nucleotide sequence ID" value="NZ_AUGP01000018.1"/>
</dbReference>
<proteinExistence type="predicted"/>
<dbReference type="PROSITE" id="PS51257">
    <property type="entry name" value="PROKAR_LIPOPROTEIN"/>
    <property type="match status" value="1"/>
</dbReference>
<evidence type="ECO:0000259" key="4">
    <source>
        <dbReference type="SMART" id="SM00560"/>
    </source>
</evidence>
<dbReference type="InterPro" id="IPR013320">
    <property type="entry name" value="ConA-like_dom_sf"/>
</dbReference>
<dbReference type="Pfam" id="PF13385">
    <property type="entry name" value="Laminin_G_3"/>
    <property type="match status" value="1"/>
</dbReference>
<evidence type="ECO:0000313" key="6">
    <source>
        <dbReference type="Proteomes" id="UP000030111"/>
    </source>
</evidence>
<dbReference type="InterPro" id="IPR006558">
    <property type="entry name" value="LamG-like"/>
</dbReference>
<dbReference type="SUPFAM" id="SSF49899">
    <property type="entry name" value="Concanavalin A-like lectins/glucanases"/>
    <property type="match status" value="1"/>
</dbReference>
<evidence type="ECO:0000313" key="5">
    <source>
        <dbReference type="EMBL" id="KGO93442.1"/>
    </source>
</evidence>
<keyword evidence="1 3" id="KW-0732">Signal</keyword>
<dbReference type="GO" id="GO:0004553">
    <property type="term" value="F:hydrolase activity, hydrolyzing O-glycosyl compounds"/>
    <property type="evidence" value="ECO:0007669"/>
    <property type="project" value="UniProtKB-ARBA"/>
</dbReference>
<evidence type="ECO:0000256" key="3">
    <source>
        <dbReference type="SAM" id="SignalP"/>
    </source>
</evidence>
<comment type="caution">
    <text evidence="5">The sequence shown here is derived from an EMBL/GenBank/DDBJ whole genome shotgun (WGS) entry which is preliminary data.</text>
</comment>
<dbReference type="AlphaFoldDB" id="A0A0A2MLA3"/>
<dbReference type="GO" id="GO:0005975">
    <property type="term" value="P:carbohydrate metabolic process"/>
    <property type="evidence" value="ECO:0007669"/>
    <property type="project" value="UniProtKB-ARBA"/>
</dbReference>
<keyword evidence="2" id="KW-1015">Disulfide bond</keyword>
<dbReference type="Proteomes" id="UP000030111">
    <property type="component" value="Unassembled WGS sequence"/>
</dbReference>
<dbReference type="eggNOG" id="ENOG502Z9DW">
    <property type="taxonomic scope" value="Bacteria"/>
</dbReference>
<evidence type="ECO:0000256" key="1">
    <source>
        <dbReference type="ARBA" id="ARBA00022729"/>
    </source>
</evidence>
<dbReference type="Gene3D" id="2.60.120.200">
    <property type="match status" value="1"/>
</dbReference>
<organism evidence="5 6">
    <name type="scientific">Flavobacterium subsaxonicum WB 4.1-42 = DSM 21790</name>
    <dbReference type="NCBI Taxonomy" id="1121898"/>
    <lineage>
        <taxon>Bacteria</taxon>
        <taxon>Pseudomonadati</taxon>
        <taxon>Bacteroidota</taxon>
        <taxon>Flavobacteriia</taxon>
        <taxon>Flavobacteriales</taxon>
        <taxon>Flavobacteriaceae</taxon>
        <taxon>Flavobacterium</taxon>
    </lineage>
</organism>
<keyword evidence="6" id="KW-1185">Reference proteome</keyword>
<feature type="signal peptide" evidence="3">
    <location>
        <begin position="1"/>
        <end position="19"/>
    </location>
</feature>
<feature type="domain" description="LamG-like jellyroll fold" evidence="4">
    <location>
        <begin position="307"/>
        <end position="442"/>
    </location>
</feature>
<feature type="chain" id="PRO_5001992521" description="LamG-like jellyroll fold domain-containing protein" evidence="3">
    <location>
        <begin position="20"/>
        <end position="459"/>
    </location>
</feature>
<accession>A0A0A2MLA3</accession>
<reference evidence="5 6" key="1">
    <citation type="submission" date="2013-09" db="EMBL/GenBank/DDBJ databases">
        <authorList>
            <person name="Zeng Z."/>
            <person name="Chen C."/>
        </authorList>
    </citation>
    <scope>NUCLEOTIDE SEQUENCE [LARGE SCALE GENOMIC DNA]</scope>
    <source>
        <strain evidence="5 6">WB 4.1-42</strain>
    </source>
</reference>
<name>A0A0A2MLA3_9FLAO</name>
<evidence type="ECO:0000256" key="2">
    <source>
        <dbReference type="ARBA" id="ARBA00023157"/>
    </source>
</evidence>
<protein>
    <recommendedName>
        <fullName evidence="4">LamG-like jellyroll fold domain-containing protein</fullName>
    </recommendedName>
</protein>
<gene>
    <name evidence="5" type="ORF">Q766_09110</name>
</gene>
<dbReference type="EMBL" id="JRLY01000005">
    <property type="protein sequence ID" value="KGO93442.1"/>
    <property type="molecule type" value="Genomic_DNA"/>
</dbReference>
<sequence>MRNFFKIGLVALLSAAAFAVSCQEDSITENNEDALGPTSQLTAILTALTANETTTINAIDSTACFNIKLPVQVVANGQQITVATENDYATVAAVFNQSSTDVDNLSYSYPITVVFANYAEVAINSEANYNSIVNGCNYNLQYINSACVAINYPVTVFGYNSGFQMENTYTITTDAELYNMLLNLGVNEYYSVSYPVELTVGGQQTVTVNSNAELEDAIVAAVSNCVVTPQEPEPVGCQNPGVLVDGLVVYMPFSNNVNDLKGSAVVALNDTTFVADRYNNARCAIAFNGSQSLQIAGSTANALVNGDNVSISLWFKMQNTEVGNLEHLFTKGSGGAGGFNLSVYDGNTPLFGVAEPNLYNQLWDMNWNQDLNLWQDTTNWHHLVITLNANFEAKLYRDGVLQNTEAFVNAGIGTTALDYFIGQDFTGFLDDLRVYKKVLTATEVQTLYELEGDCNTCLE</sequence>
<dbReference type="STRING" id="1121898.GCA_000422725_02173"/>
<dbReference type="SMART" id="SM00560">
    <property type="entry name" value="LamGL"/>
    <property type="match status" value="1"/>
</dbReference>